<feature type="domain" description="Trimeric autotransporter adhesin YadA-like head" evidence="2">
    <location>
        <begin position="167"/>
        <end position="189"/>
    </location>
</feature>
<sequence>MNQKLITISLLCACIFSKINAQVGIGTSTPDNSAILHLNNPNKGLLLTSIALTSVNDAVTIPSPATGLVIWNNGTGGFTPAGMYFWSNNQWNALSASSNSGNNTSINTGGWSTTGNNPGNYGGANTNLSLGTVNFDDLVFKVNSANFGRLGTNGGVSFGTSSSTVMNGVALGNNAVTTANESTAIGTNANVSGQSSVALGTNAQTNKNESAAIGANSKAFGFQSIALGFNSKTNSNSETALGFNSQTNGENSTALGSGANATGQFSTAVGYNATTNQANAIILGNSIANVGIGTSTPNVNTKIDVSGQFKLGTKGSIQKNQISFEAYTGGTNILNSGQTTVYDIIIPAGNEPSSTRATITVTPAPDFVGNTTFSITNARLSSATNVQINLTNITSGSATLTHGHFYVTINEF</sequence>
<evidence type="ECO:0000259" key="2">
    <source>
        <dbReference type="Pfam" id="PF05658"/>
    </source>
</evidence>
<evidence type="ECO:0000313" key="4">
    <source>
        <dbReference type="Proteomes" id="UP001163731"/>
    </source>
</evidence>
<feature type="domain" description="Trimeric autotransporter adhesin YadA-like head" evidence="2">
    <location>
        <begin position="192"/>
        <end position="217"/>
    </location>
</feature>
<dbReference type="InterPro" id="IPR008640">
    <property type="entry name" value="Adhesin_Head_dom"/>
</dbReference>
<dbReference type="Proteomes" id="UP001163731">
    <property type="component" value="Unassembled WGS sequence"/>
</dbReference>
<feature type="chain" id="PRO_5047254947" description="Trimeric autotransporter adhesin YadA-like head domain-containing protein" evidence="1">
    <location>
        <begin position="22"/>
        <end position="412"/>
    </location>
</feature>
<organism evidence="3 4">
    <name type="scientific">Chryseobacterium kimseyorum</name>
    <dbReference type="NCBI Taxonomy" id="2984028"/>
    <lineage>
        <taxon>Bacteria</taxon>
        <taxon>Pseudomonadati</taxon>
        <taxon>Bacteroidota</taxon>
        <taxon>Flavobacteriia</taxon>
        <taxon>Flavobacteriales</taxon>
        <taxon>Weeksellaceae</taxon>
        <taxon>Chryseobacterium group</taxon>
        <taxon>Chryseobacterium</taxon>
    </lineage>
</organism>
<dbReference type="RefSeq" id="WP_264748418.1">
    <property type="nucleotide sequence ID" value="NZ_JAPDHW010000001.1"/>
</dbReference>
<accession>A0ABT3HTL7</accession>
<dbReference type="EMBL" id="JAPDHW010000001">
    <property type="protein sequence ID" value="MCW3167126.1"/>
    <property type="molecule type" value="Genomic_DNA"/>
</dbReference>
<feature type="domain" description="Trimeric autotransporter adhesin YadA-like head" evidence="2">
    <location>
        <begin position="239"/>
        <end position="259"/>
    </location>
</feature>
<reference evidence="3" key="1">
    <citation type="submission" date="2022-10" db="EMBL/GenBank/DDBJ databases">
        <title>Chryseobacterium babae sp. nov. isolated from the gut of the beetle Oryctes rhinoceros, and Chryseobacterium kimseyorum sp. nov., isolated from a stick insect rearing cage.</title>
        <authorList>
            <person name="Shelomi M."/>
            <person name="Han C.-J."/>
            <person name="Chen W.-M."/>
            <person name="Chen H.-K."/>
            <person name="Liaw S.-J."/>
            <person name="Muhle E."/>
            <person name="Clermont D."/>
        </authorList>
    </citation>
    <scope>NUCLEOTIDE SEQUENCE</scope>
    <source>
        <strain evidence="3">09-1422</strain>
    </source>
</reference>
<dbReference type="SUPFAM" id="SSF101967">
    <property type="entry name" value="Adhesin YadA, collagen-binding domain"/>
    <property type="match status" value="1"/>
</dbReference>
<dbReference type="Gene3D" id="2.150.10.10">
    <property type="entry name" value="Serralysin-like metalloprotease, C-terminal"/>
    <property type="match status" value="1"/>
</dbReference>
<feature type="signal peptide" evidence="1">
    <location>
        <begin position="1"/>
        <end position="21"/>
    </location>
</feature>
<dbReference type="Pfam" id="PF05658">
    <property type="entry name" value="YadA_head"/>
    <property type="match status" value="4"/>
</dbReference>
<proteinExistence type="predicted"/>
<gene>
    <name evidence="3" type="ORF">OMO38_01175</name>
</gene>
<comment type="caution">
    <text evidence="3">The sequence shown here is derived from an EMBL/GenBank/DDBJ whole genome shotgun (WGS) entry which is preliminary data.</text>
</comment>
<keyword evidence="1" id="KW-0732">Signal</keyword>
<dbReference type="InterPro" id="IPR011049">
    <property type="entry name" value="Serralysin-like_metalloprot_C"/>
</dbReference>
<feature type="domain" description="Trimeric autotransporter adhesin YadA-like head" evidence="2">
    <location>
        <begin position="261"/>
        <end position="281"/>
    </location>
</feature>
<dbReference type="CDD" id="cd12820">
    <property type="entry name" value="LbR_YadA-like"/>
    <property type="match status" value="1"/>
</dbReference>
<keyword evidence="4" id="KW-1185">Reference proteome</keyword>
<protein>
    <recommendedName>
        <fullName evidence="2">Trimeric autotransporter adhesin YadA-like head domain-containing protein</fullName>
    </recommendedName>
</protein>
<evidence type="ECO:0000313" key="3">
    <source>
        <dbReference type="EMBL" id="MCW3167126.1"/>
    </source>
</evidence>
<name>A0ABT3HTL7_9FLAO</name>
<evidence type="ECO:0000256" key="1">
    <source>
        <dbReference type="SAM" id="SignalP"/>
    </source>
</evidence>